<dbReference type="Proteomes" id="UP000022082">
    <property type="component" value="Unassembled WGS sequence"/>
</dbReference>
<feature type="region of interest" description="Disordered" evidence="1">
    <location>
        <begin position="79"/>
        <end position="99"/>
    </location>
</feature>
<evidence type="ECO:0008006" key="5">
    <source>
        <dbReference type="Google" id="ProtNLM"/>
    </source>
</evidence>
<dbReference type="GeneID" id="31799041"/>
<evidence type="ECO:0000256" key="2">
    <source>
        <dbReference type="SAM" id="Phobius"/>
    </source>
</evidence>
<sequence>MRGKPAVLKRADSRIRLFCRRLTGKQRIVLTSVVSLLFTAACLYSVVSSVSRLGERKGDMKTGHIRPVMLRPETTTIHSNIQKHENGLSENQGTAGAVE</sequence>
<keyword evidence="2" id="KW-0472">Membrane</keyword>
<dbReference type="PATRIC" id="fig|1339327.3.peg.3943"/>
<dbReference type="InterPro" id="IPR025050">
    <property type="entry name" value="TraL_transposon"/>
</dbReference>
<name>A0A015YXF7_BACFG</name>
<dbReference type="RefSeq" id="WP_005656892.1">
    <property type="nucleotide sequence ID" value="NZ_JGDJ01000250.1"/>
</dbReference>
<keyword evidence="2" id="KW-1133">Transmembrane helix</keyword>
<reference evidence="3 4" key="1">
    <citation type="submission" date="2014-02" db="EMBL/GenBank/DDBJ databases">
        <authorList>
            <person name="Sears C."/>
            <person name="Carroll K."/>
            <person name="Sack B.R."/>
            <person name="Qadri F."/>
            <person name="Myers L.L."/>
            <person name="Chung G.-T."/>
            <person name="Escheverria P."/>
            <person name="Fraser C.M."/>
            <person name="Sadzewicz L."/>
            <person name="Shefchek K.A."/>
            <person name="Tallon L."/>
            <person name="Das S.P."/>
            <person name="Daugherty S."/>
            <person name="Mongodin E.F."/>
        </authorList>
    </citation>
    <scope>NUCLEOTIDE SEQUENCE [LARGE SCALE GENOMIC DNA]</scope>
    <source>
        <strain evidence="3 4">S36L11</strain>
    </source>
</reference>
<accession>A0A015YXF7</accession>
<dbReference type="AlphaFoldDB" id="A0A015YXF7"/>
<feature type="transmembrane region" description="Helical" evidence="2">
    <location>
        <begin position="28"/>
        <end position="47"/>
    </location>
</feature>
<evidence type="ECO:0000313" key="3">
    <source>
        <dbReference type="EMBL" id="EXZ27439.1"/>
    </source>
</evidence>
<organism evidence="3 4">
    <name type="scientific">Bacteroides fragilis str. S36L11</name>
    <dbReference type="NCBI Taxonomy" id="1339327"/>
    <lineage>
        <taxon>Bacteria</taxon>
        <taxon>Pseudomonadati</taxon>
        <taxon>Bacteroidota</taxon>
        <taxon>Bacteroidia</taxon>
        <taxon>Bacteroidales</taxon>
        <taxon>Bacteroidaceae</taxon>
        <taxon>Bacteroides</taxon>
    </lineage>
</organism>
<feature type="compositionally biased region" description="Polar residues" evidence="1">
    <location>
        <begin position="88"/>
        <end position="99"/>
    </location>
</feature>
<dbReference type="Pfam" id="PF13150">
    <property type="entry name" value="TraL_transposon"/>
    <property type="match status" value="1"/>
</dbReference>
<proteinExistence type="predicted"/>
<comment type="caution">
    <text evidence="3">The sequence shown here is derived from an EMBL/GenBank/DDBJ whole genome shotgun (WGS) entry which is preliminary data.</text>
</comment>
<evidence type="ECO:0000313" key="4">
    <source>
        <dbReference type="Proteomes" id="UP000022082"/>
    </source>
</evidence>
<protein>
    <recommendedName>
        <fullName evidence="5">DUF3989 domain-containing protein</fullName>
    </recommendedName>
</protein>
<evidence type="ECO:0000256" key="1">
    <source>
        <dbReference type="SAM" id="MobiDB-lite"/>
    </source>
</evidence>
<gene>
    <name evidence="3" type="ORF">M136_3406</name>
</gene>
<dbReference type="EMBL" id="JGDJ01000250">
    <property type="protein sequence ID" value="EXZ27439.1"/>
    <property type="molecule type" value="Genomic_DNA"/>
</dbReference>
<keyword evidence="2" id="KW-0812">Transmembrane</keyword>